<dbReference type="Proteomes" id="UP001500707">
    <property type="component" value="Unassembled WGS sequence"/>
</dbReference>
<accession>A0ABP6YVY2</accession>
<reference evidence="2" key="1">
    <citation type="journal article" date="2019" name="Int. J. Syst. Evol. Microbiol.">
        <title>The Global Catalogue of Microorganisms (GCM) 10K type strain sequencing project: providing services to taxonomists for standard genome sequencing and annotation.</title>
        <authorList>
            <consortium name="The Broad Institute Genomics Platform"/>
            <consortium name="The Broad Institute Genome Sequencing Center for Infectious Disease"/>
            <person name="Wu L."/>
            <person name="Ma J."/>
        </authorList>
    </citation>
    <scope>NUCLEOTIDE SEQUENCE [LARGE SCALE GENOMIC DNA]</scope>
    <source>
        <strain evidence="2">JCM 17656</strain>
    </source>
</reference>
<evidence type="ECO:0000313" key="1">
    <source>
        <dbReference type="EMBL" id="GAA3590951.1"/>
    </source>
</evidence>
<name>A0ABP6YVY2_9ACTN</name>
<proteinExistence type="predicted"/>
<organism evidence="1 2">
    <name type="scientific">Streptomyces osmaniensis</name>
    <dbReference type="NCBI Taxonomy" id="593134"/>
    <lineage>
        <taxon>Bacteria</taxon>
        <taxon>Bacillati</taxon>
        <taxon>Actinomycetota</taxon>
        <taxon>Actinomycetes</taxon>
        <taxon>Kitasatosporales</taxon>
        <taxon>Streptomycetaceae</taxon>
        <taxon>Streptomyces</taxon>
    </lineage>
</organism>
<dbReference type="RefSeq" id="WP_346186336.1">
    <property type="nucleotide sequence ID" value="NZ_BAABCE010000027.1"/>
</dbReference>
<sequence>MSITLTEKAVPGRRIAFTYYRDLKRPNPPEHTGIVTALVPDQGASLKIRLDGKRTSLHSRPDYQGLRYLDEVITPVPELPMGPFTPTVEHLGGEWEGVPACLLESATGEEHVIALTDVPELAAAAVVGCLTESGWDPEYIDLDRLEPCWAVFEWKPEDSESPWKVRWDAAEGDDHAIRAHYLPV</sequence>
<gene>
    <name evidence="1" type="ORF">GCM10022295_85760</name>
</gene>
<protein>
    <submittedName>
        <fullName evidence="1">Uncharacterized protein</fullName>
    </submittedName>
</protein>
<comment type="caution">
    <text evidence="1">The sequence shown here is derived from an EMBL/GenBank/DDBJ whole genome shotgun (WGS) entry which is preliminary data.</text>
</comment>
<dbReference type="EMBL" id="BAABCE010000027">
    <property type="protein sequence ID" value="GAA3590951.1"/>
    <property type="molecule type" value="Genomic_DNA"/>
</dbReference>
<evidence type="ECO:0000313" key="2">
    <source>
        <dbReference type="Proteomes" id="UP001500707"/>
    </source>
</evidence>
<keyword evidence="2" id="KW-1185">Reference proteome</keyword>